<accession>A0ACB6F586</accession>
<proteinExistence type="predicted"/>
<name>A0ACB6F586_9PLEO</name>
<comment type="caution">
    <text evidence="1">The sequence shown here is derived from an EMBL/GenBank/DDBJ whole genome shotgun (WGS) entry which is preliminary data.</text>
</comment>
<sequence length="337" mass="39016">MSISTFENIMYSAGFARKKPGWKPKLSPSDIQARLTWALAHNPDKYELGDGKGFNFRAVCCTDETPARVGEQRGMQRSWQKDGERYDEDVKKDRVQKYSQLQFYGAFTYDHKGPYVIYERETELEKFFNDLIVEAENEERREQAGSSQLHARSALNLMSESDVNGRYNTRKQQYTKKDDYTRSIKSRGSVDGFRHREEALKVLVPWLKSLPTTPILLEDRAPAHSSRISNDYLKIEQIDKLSWPGHSPDVNASEHAWPWIRRHITKDFQPSTTVEDTKKQWEMEWNQLPIEVINGWINGIPEVVRRIILHGGDNNFHNGGCSLKGARAAKTPKKRSR</sequence>
<dbReference type="EMBL" id="PDWZ02000016">
    <property type="protein sequence ID" value="KAB2099601.1"/>
    <property type="molecule type" value="Genomic_DNA"/>
</dbReference>
<keyword evidence="2" id="KW-1185">Reference proteome</keyword>
<gene>
    <name evidence="1" type="ORF">AG0111_0g12098</name>
</gene>
<reference evidence="1 2" key="1">
    <citation type="journal article" date="2019" name="bioRxiv">
        <title>Genomics, evolutionary history and diagnostics of the Alternaria alternata species group including apple and Asian pear pathotypes.</title>
        <authorList>
            <person name="Armitage A.D."/>
            <person name="Cockerton H.M."/>
            <person name="Sreenivasaprasad S."/>
            <person name="Woodhall J.W."/>
            <person name="Lane C.R."/>
            <person name="Harrison R.J."/>
            <person name="Clarkson J.P."/>
        </authorList>
    </citation>
    <scope>NUCLEOTIDE SEQUENCE [LARGE SCALE GENOMIC DNA]</scope>
    <source>
        <strain evidence="1 2">FERA 650</strain>
    </source>
</reference>
<evidence type="ECO:0000313" key="1">
    <source>
        <dbReference type="EMBL" id="KAB2099601.1"/>
    </source>
</evidence>
<protein>
    <submittedName>
        <fullName evidence="1">Uncharacterized protein</fullName>
    </submittedName>
</protein>
<dbReference type="Proteomes" id="UP000293547">
    <property type="component" value="Unassembled WGS sequence"/>
</dbReference>
<organism evidence="1 2">
    <name type="scientific">Alternaria gaisen</name>
    <dbReference type="NCBI Taxonomy" id="167740"/>
    <lineage>
        <taxon>Eukaryota</taxon>
        <taxon>Fungi</taxon>
        <taxon>Dikarya</taxon>
        <taxon>Ascomycota</taxon>
        <taxon>Pezizomycotina</taxon>
        <taxon>Dothideomycetes</taxon>
        <taxon>Pleosporomycetidae</taxon>
        <taxon>Pleosporales</taxon>
        <taxon>Pleosporineae</taxon>
        <taxon>Pleosporaceae</taxon>
        <taxon>Alternaria</taxon>
        <taxon>Alternaria sect. Alternaria</taxon>
    </lineage>
</organism>
<evidence type="ECO:0000313" key="2">
    <source>
        <dbReference type="Proteomes" id="UP000293547"/>
    </source>
</evidence>